<feature type="transmembrane region" description="Helical" evidence="1">
    <location>
        <begin position="422"/>
        <end position="446"/>
    </location>
</feature>
<reference evidence="3" key="1">
    <citation type="journal article" date="2015" name="Chem. Biol.">
        <title>Structure, bioactivity, and resistance mechanism of streptomonomicin, an unusual lasso Peptide from an understudied halophilic actinomycete.</title>
        <authorList>
            <person name="Metelev M."/>
            <person name="Tietz J.I."/>
            <person name="Melby J.O."/>
            <person name="Blair P.M."/>
            <person name="Zhu L."/>
            <person name="Livnat I."/>
            <person name="Severinov K."/>
            <person name="Mitchell D.A."/>
        </authorList>
    </citation>
    <scope>NUCLEOTIDE SEQUENCE [LARGE SCALE GENOMIC DNA]</scope>
    <source>
        <strain evidence="3">YIM 90003</strain>
    </source>
</reference>
<organism evidence="2 3">
    <name type="scientific">Streptomonospora alba</name>
    <dbReference type="NCBI Taxonomy" id="183763"/>
    <lineage>
        <taxon>Bacteria</taxon>
        <taxon>Bacillati</taxon>
        <taxon>Actinomycetota</taxon>
        <taxon>Actinomycetes</taxon>
        <taxon>Streptosporangiales</taxon>
        <taxon>Nocardiopsidaceae</taxon>
        <taxon>Streptomonospora</taxon>
    </lineage>
</organism>
<comment type="caution">
    <text evidence="2">The sequence shown here is derived from an EMBL/GenBank/DDBJ whole genome shotgun (WGS) entry which is preliminary data.</text>
</comment>
<feature type="transmembrane region" description="Helical" evidence="1">
    <location>
        <begin position="333"/>
        <end position="354"/>
    </location>
</feature>
<feature type="transmembrane region" description="Helical" evidence="1">
    <location>
        <begin position="290"/>
        <end position="308"/>
    </location>
</feature>
<evidence type="ECO:0000256" key="1">
    <source>
        <dbReference type="SAM" id="Phobius"/>
    </source>
</evidence>
<dbReference type="AlphaFoldDB" id="A0A0C2FCS8"/>
<evidence type="ECO:0008006" key="4">
    <source>
        <dbReference type="Google" id="ProtNLM"/>
    </source>
</evidence>
<feature type="transmembrane region" description="Helical" evidence="1">
    <location>
        <begin position="231"/>
        <end position="252"/>
    </location>
</feature>
<dbReference type="Proteomes" id="UP000031675">
    <property type="component" value="Unassembled WGS sequence"/>
</dbReference>
<keyword evidence="3" id="KW-1185">Reference proteome</keyword>
<feature type="transmembrane region" description="Helical" evidence="1">
    <location>
        <begin position="179"/>
        <end position="197"/>
    </location>
</feature>
<dbReference type="STRING" id="183763.LP52_21880"/>
<keyword evidence="1" id="KW-1133">Transmembrane helix</keyword>
<keyword evidence="1" id="KW-0812">Transmembrane</keyword>
<name>A0A0C2FCS8_9ACTN</name>
<evidence type="ECO:0000313" key="2">
    <source>
        <dbReference type="EMBL" id="KIH96974.1"/>
    </source>
</evidence>
<proteinExistence type="predicted"/>
<gene>
    <name evidence="2" type="ORF">LP52_21880</name>
</gene>
<feature type="transmembrane region" description="Helical" evidence="1">
    <location>
        <begin position="453"/>
        <end position="473"/>
    </location>
</feature>
<protein>
    <recommendedName>
        <fullName evidence="4">ABC transporter permease</fullName>
    </recommendedName>
</protein>
<feature type="transmembrane region" description="Helical" evidence="1">
    <location>
        <begin position="147"/>
        <end position="172"/>
    </location>
</feature>
<feature type="transmembrane region" description="Helical" evidence="1">
    <location>
        <begin position="71"/>
        <end position="92"/>
    </location>
</feature>
<feature type="transmembrane region" description="Helical" evidence="1">
    <location>
        <begin position="386"/>
        <end position="410"/>
    </location>
</feature>
<keyword evidence="1" id="KW-0472">Membrane</keyword>
<feature type="transmembrane region" description="Helical" evidence="1">
    <location>
        <begin position="12"/>
        <end position="35"/>
    </location>
</feature>
<dbReference type="EMBL" id="JROO01000045">
    <property type="protein sequence ID" value="KIH96974.1"/>
    <property type="molecule type" value="Genomic_DNA"/>
</dbReference>
<accession>A0A0C2FCS8</accession>
<sequence length="523" mass="54433">MTRFLLRRDRVRLPAWAVGFAVFMGYLAAALPAVYGDEAQLQAVSQLFRDPVGRLMVGPGYGLEEPSLERFVANGYGLYFLILVALMNILLVSRHTRVEEQHNRAELVRANVVGRYASLTAALAVAVITDVAVAGAVFAMMTGVGGYGAAGSVLFSAAVAATGLAFAGVAAVTVQLSEYSRAASGMAGAVLGASYVVRSGGDMAEQEGSLLSWFSPLAWGQQTAPFVLDRWWPLLLPLATAAVGIAVGYALLMRRDLGAGLLAVRAGRPRASPWLGTPWGLALRLQRSSILWWAAGLGIAALAFGAYADTLLQAAGDLPAMFVDLFGGAEQMLAGYLAYMARFMAFLAGAYAILSVQGLRAEETKGRGEPVLATPVSRWEWLGSSLAVTAAGVVVLMAVAGAATGLGAALVTGDSQHFGDLLLAYLNQVPPVLVVLGAAALLFGALPRAVSAAWVVVGYGLVVGTFGALMDLPDTAFDASPFHHPAQMPAQEFAAGPVVVLLAIAAVLAALGLIAFRRRSVNV</sequence>
<feature type="transmembrane region" description="Helical" evidence="1">
    <location>
        <begin position="493"/>
        <end position="516"/>
    </location>
</feature>
<feature type="transmembrane region" description="Helical" evidence="1">
    <location>
        <begin position="113"/>
        <end position="141"/>
    </location>
</feature>
<evidence type="ECO:0000313" key="3">
    <source>
        <dbReference type="Proteomes" id="UP000031675"/>
    </source>
</evidence>